<evidence type="ECO:0000259" key="3">
    <source>
        <dbReference type="PROSITE" id="PS51186"/>
    </source>
</evidence>
<dbReference type="InterPro" id="IPR000182">
    <property type="entry name" value="GNAT_dom"/>
</dbReference>
<keyword evidence="2" id="KW-0012">Acyltransferase</keyword>
<sequence>MAEAKLELNGYTEVPDGKIAMVVTYLEMSEARLAPPVQDRTDVLLERWHRPDLDEYRKLFREVGEDWIWFGRLTQTDAALQALLAEPARENYIPKRNGEALGTLELNFADPENVEISYFGLVPKAIGGGLGRWLMSRALEIAWTRPQTRRVWLHTCTADSPQALGFYQSCGFKPYKRAVELADDPRLTGILPRHLGRHLPII</sequence>
<feature type="domain" description="N-acetyltransferase" evidence="3">
    <location>
        <begin position="43"/>
        <end position="197"/>
    </location>
</feature>
<dbReference type="CDD" id="cd04301">
    <property type="entry name" value="NAT_SF"/>
    <property type="match status" value="1"/>
</dbReference>
<dbReference type="Gene3D" id="3.40.630.30">
    <property type="match status" value="1"/>
</dbReference>
<gene>
    <name evidence="4" type="ORF">GCM10011316_03480</name>
</gene>
<evidence type="ECO:0000256" key="2">
    <source>
        <dbReference type="ARBA" id="ARBA00023315"/>
    </source>
</evidence>
<protein>
    <submittedName>
        <fullName evidence="4">N-acetyltransferase</fullName>
    </submittedName>
</protein>
<evidence type="ECO:0000313" key="5">
    <source>
        <dbReference type="Proteomes" id="UP000605148"/>
    </source>
</evidence>
<evidence type="ECO:0000313" key="4">
    <source>
        <dbReference type="EMBL" id="GGB34695.1"/>
    </source>
</evidence>
<keyword evidence="5" id="KW-1185">Reference proteome</keyword>
<organism evidence="4 5">
    <name type="scientific">Roseibium aquae</name>
    <dbReference type="NCBI Taxonomy" id="1323746"/>
    <lineage>
        <taxon>Bacteria</taxon>
        <taxon>Pseudomonadati</taxon>
        <taxon>Pseudomonadota</taxon>
        <taxon>Alphaproteobacteria</taxon>
        <taxon>Hyphomicrobiales</taxon>
        <taxon>Stappiaceae</taxon>
        <taxon>Roseibium</taxon>
    </lineage>
</organism>
<dbReference type="PROSITE" id="PS51186">
    <property type="entry name" value="GNAT"/>
    <property type="match status" value="1"/>
</dbReference>
<evidence type="ECO:0000256" key="1">
    <source>
        <dbReference type="ARBA" id="ARBA00022679"/>
    </source>
</evidence>
<dbReference type="Pfam" id="PF00583">
    <property type="entry name" value="Acetyltransf_1"/>
    <property type="match status" value="1"/>
</dbReference>
<proteinExistence type="predicted"/>
<accession>A0A916T8Y5</accession>
<dbReference type="RefSeq" id="WP_150493822.1">
    <property type="nucleotide sequence ID" value="NZ_BMFA01000001.1"/>
</dbReference>
<dbReference type="PANTHER" id="PTHR43800:SF1">
    <property type="entry name" value="PEPTIDYL-LYSINE N-ACETYLTRANSFERASE YJAB"/>
    <property type="match status" value="1"/>
</dbReference>
<dbReference type="Proteomes" id="UP000605148">
    <property type="component" value="Unassembled WGS sequence"/>
</dbReference>
<dbReference type="EMBL" id="BMFA01000001">
    <property type="protein sequence ID" value="GGB34695.1"/>
    <property type="molecule type" value="Genomic_DNA"/>
</dbReference>
<reference evidence="4" key="1">
    <citation type="journal article" date="2014" name="Int. J. Syst. Evol. Microbiol.">
        <title>Complete genome sequence of Corynebacterium casei LMG S-19264T (=DSM 44701T), isolated from a smear-ripened cheese.</title>
        <authorList>
            <consortium name="US DOE Joint Genome Institute (JGI-PGF)"/>
            <person name="Walter F."/>
            <person name="Albersmeier A."/>
            <person name="Kalinowski J."/>
            <person name="Ruckert C."/>
        </authorList>
    </citation>
    <scope>NUCLEOTIDE SEQUENCE</scope>
    <source>
        <strain evidence="4">CGMCC 1.12426</strain>
    </source>
</reference>
<reference evidence="4" key="2">
    <citation type="submission" date="2020-09" db="EMBL/GenBank/DDBJ databases">
        <authorList>
            <person name="Sun Q."/>
            <person name="Zhou Y."/>
        </authorList>
    </citation>
    <scope>NUCLEOTIDE SEQUENCE</scope>
    <source>
        <strain evidence="4">CGMCC 1.12426</strain>
    </source>
</reference>
<dbReference type="SUPFAM" id="SSF55729">
    <property type="entry name" value="Acyl-CoA N-acyltransferases (Nat)"/>
    <property type="match status" value="1"/>
</dbReference>
<dbReference type="GO" id="GO:0016747">
    <property type="term" value="F:acyltransferase activity, transferring groups other than amino-acyl groups"/>
    <property type="evidence" value="ECO:0007669"/>
    <property type="project" value="InterPro"/>
</dbReference>
<dbReference type="AlphaFoldDB" id="A0A916T8Y5"/>
<comment type="caution">
    <text evidence="4">The sequence shown here is derived from an EMBL/GenBank/DDBJ whole genome shotgun (WGS) entry which is preliminary data.</text>
</comment>
<name>A0A916T8Y5_9HYPH</name>
<dbReference type="PANTHER" id="PTHR43800">
    <property type="entry name" value="PEPTIDYL-LYSINE N-ACETYLTRANSFERASE YJAB"/>
    <property type="match status" value="1"/>
</dbReference>
<dbReference type="OrthoDB" id="275336at2"/>
<keyword evidence="1" id="KW-0808">Transferase</keyword>
<dbReference type="InterPro" id="IPR016181">
    <property type="entry name" value="Acyl_CoA_acyltransferase"/>
</dbReference>